<protein>
    <submittedName>
        <fullName evidence="10">Urea transporter (Dur3), putative</fullName>
    </submittedName>
</protein>
<evidence type="ECO:0000313" key="11">
    <source>
        <dbReference type="Proteomes" id="UP000006701"/>
    </source>
</evidence>
<dbReference type="VEuPathDB" id="FungiDB:ACLA_029800"/>
<feature type="transmembrane region" description="Helical" evidence="9">
    <location>
        <begin position="259"/>
        <end position="280"/>
    </location>
</feature>
<feature type="transmembrane region" description="Helical" evidence="9">
    <location>
        <begin position="570"/>
        <end position="590"/>
    </location>
</feature>
<dbReference type="PROSITE" id="PS50283">
    <property type="entry name" value="NA_SOLUT_SYMP_3"/>
    <property type="match status" value="1"/>
</dbReference>
<feature type="transmembrane region" description="Helical" evidence="9">
    <location>
        <begin position="493"/>
        <end position="515"/>
    </location>
</feature>
<feature type="transmembrane region" description="Helical" evidence="9">
    <location>
        <begin position="16"/>
        <end position="40"/>
    </location>
</feature>
<name>A1CRH6_ASPCL</name>
<sequence length="679" mass="72986">MSSSDAKFVAPLSQGFGYGIIIGLGFAFALVMIFITWALKRYQHEVQTSEMFSTAGRSVKSGLVAAAVVSSWTWAATLLQSSAVAYQYGVSGPFFYASGACVQIILFATLAIELKRRAPNAHTFLEVIRARYGTIVHLVFIVFCLMTNILVTAMLLTGGSAVMTSLTGVPTAAACFLLPIGVVLYTLFGGIKATFITDYMHTVVIIVVIFIYAFSAYATNSELGSPSKVYDALVAASERHPVEGNAQGSYLTMRSKEGGIFWVINLVGNFGTVFLDNGYYNKAIAASPVHAFPGYVIGGLCWFAIPWLCATTMGISALALEGTQRISPDDVTAGLVLPFAAVKLLGHSGAVCTTLMVFMAVTSAFSAQLIAVSSIVTYDVYQAYINPAAKGKRLVWVSHVSCIIFAIIMAAFATGLYYAGIGMGYLYLLMGVIISSAVFPGAMTLVWKDQNWIAAASSPVLGLAVSLIAWLVTAKKEYGELTVASTGSNYPMLAGNVAALLSPIIFSPVLTYAFGTQKYDYESMRAIRKVDDTDVAAAAHVDIELIPGEVTVHNAEAEAEEERKLNKAAFYSRTLTIAMVICFLLLWPIPMYGSSYVFSKKFFTGWVVVGLIWLFCTTFGVVIFPLWEGRESIIRTVRLMALDAQGRRPALVGQASKESEDTPSGAATPTEKMPTKSDA</sequence>
<dbReference type="OMA" id="LGANWLT"/>
<feature type="transmembrane region" description="Helical" evidence="9">
    <location>
        <begin position="355"/>
        <end position="381"/>
    </location>
</feature>
<evidence type="ECO:0000256" key="8">
    <source>
        <dbReference type="SAM" id="MobiDB-lite"/>
    </source>
</evidence>
<evidence type="ECO:0000256" key="1">
    <source>
        <dbReference type="ARBA" id="ARBA00004141"/>
    </source>
</evidence>
<dbReference type="CDD" id="cd11476">
    <property type="entry name" value="SLC5sbd_DUR3"/>
    <property type="match status" value="1"/>
</dbReference>
<feature type="transmembrane region" description="Helical" evidence="9">
    <location>
        <begin position="453"/>
        <end position="473"/>
    </location>
</feature>
<feature type="transmembrane region" description="Helical" evidence="9">
    <location>
        <begin position="94"/>
        <end position="114"/>
    </location>
</feature>
<feature type="transmembrane region" description="Helical" evidence="9">
    <location>
        <begin position="292"/>
        <end position="320"/>
    </location>
</feature>
<dbReference type="GO" id="GO:0015489">
    <property type="term" value="F:putrescine transmembrane transporter activity"/>
    <property type="evidence" value="ECO:0007669"/>
    <property type="project" value="TreeGrafter"/>
</dbReference>
<proteinExistence type="inferred from homology"/>
<keyword evidence="6 9" id="KW-0472">Membrane</keyword>
<evidence type="ECO:0000256" key="4">
    <source>
        <dbReference type="ARBA" id="ARBA00022692"/>
    </source>
</evidence>
<keyword evidence="4 9" id="KW-0812">Transmembrane</keyword>
<dbReference type="STRING" id="344612.A1CRH6"/>
<dbReference type="NCBIfam" id="TIGR00813">
    <property type="entry name" value="sss"/>
    <property type="match status" value="1"/>
</dbReference>
<dbReference type="PANTHER" id="PTHR46154:SF4">
    <property type="entry name" value="UREA ACTIVE TRANSPORTER"/>
    <property type="match status" value="1"/>
</dbReference>
<feature type="transmembrane region" description="Helical" evidence="9">
    <location>
        <begin position="425"/>
        <end position="446"/>
    </location>
</feature>
<evidence type="ECO:0000256" key="7">
    <source>
        <dbReference type="RuleBase" id="RU362091"/>
    </source>
</evidence>
<feature type="transmembrane region" description="Helical" evidence="9">
    <location>
        <begin position="135"/>
        <end position="156"/>
    </location>
</feature>
<dbReference type="InterPro" id="IPR038377">
    <property type="entry name" value="Na/Glc_symporter_sf"/>
</dbReference>
<evidence type="ECO:0000256" key="6">
    <source>
        <dbReference type="ARBA" id="ARBA00023136"/>
    </source>
</evidence>
<feature type="transmembrane region" description="Helical" evidence="9">
    <location>
        <begin position="168"/>
        <end position="187"/>
    </location>
</feature>
<feature type="transmembrane region" description="Helical" evidence="9">
    <location>
        <begin position="602"/>
        <end position="627"/>
    </location>
</feature>
<dbReference type="Proteomes" id="UP000006701">
    <property type="component" value="Unassembled WGS sequence"/>
</dbReference>
<dbReference type="RefSeq" id="XP_001269673.1">
    <property type="nucleotide sequence ID" value="XM_001269672.1"/>
</dbReference>
<dbReference type="PANTHER" id="PTHR46154">
    <property type="match status" value="1"/>
</dbReference>
<feature type="transmembrane region" description="Helical" evidence="9">
    <location>
        <begin position="61"/>
        <end position="88"/>
    </location>
</feature>
<dbReference type="InterPro" id="IPR001734">
    <property type="entry name" value="Na/solute_symporter"/>
</dbReference>
<dbReference type="OrthoDB" id="6132759at2759"/>
<dbReference type="Gene3D" id="1.20.1730.10">
    <property type="entry name" value="Sodium/glucose cotransporter"/>
    <property type="match status" value="1"/>
</dbReference>
<feature type="region of interest" description="Disordered" evidence="8">
    <location>
        <begin position="650"/>
        <end position="679"/>
    </location>
</feature>
<dbReference type="InterPro" id="IPR031155">
    <property type="entry name" value="DUR"/>
</dbReference>
<dbReference type="HOGENOM" id="CLU_010778_2_1_1"/>
<keyword evidence="3" id="KW-0813">Transport</keyword>
<keyword evidence="11" id="KW-1185">Reference proteome</keyword>
<evidence type="ECO:0000256" key="5">
    <source>
        <dbReference type="ARBA" id="ARBA00022989"/>
    </source>
</evidence>
<organism evidence="10 11">
    <name type="scientific">Aspergillus clavatus (strain ATCC 1007 / CBS 513.65 / DSM 816 / NCTC 3887 / NRRL 1 / QM 1276 / 107)</name>
    <dbReference type="NCBI Taxonomy" id="344612"/>
    <lineage>
        <taxon>Eukaryota</taxon>
        <taxon>Fungi</taxon>
        <taxon>Dikarya</taxon>
        <taxon>Ascomycota</taxon>
        <taxon>Pezizomycotina</taxon>
        <taxon>Eurotiomycetes</taxon>
        <taxon>Eurotiomycetidae</taxon>
        <taxon>Eurotiales</taxon>
        <taxon>Aspergillaceae</taxon>
        <taxon>Aspergillus</taxon>
        <taxon>Aspergillus subgen. Fumigati</taxon>
    </lineage>
</organism>
<dbReference type="eggNOG" id="KOG2348">
    <property type="taxonomic scope" value="Eukaryota"/>
</dbReference>
<dbReference type="KEGG" id="act:ACLA_029800"/>
<feature type="transmembrane region" description="Helical" evidence="9">
    <location>
        <begin position="393"/>
        <end position="419"/>
    </location>
</feature>
<dbReference type="GO" id="GO:0005886">
    <property type="term" value="C:plasma membrane"/>
    <property type="evidence" value="ECO:0007669"/>
    <property type="project" value="TreeGrafter"/>
</dbReference>
<dbReference type="Pfam" id="PF00474">
    <property type="entry name" value="SSF"/>
    <property type="match status" value="1"/>
</dbReference>
<evidence type="ECO:0000256" key="3">
    <source>
        <dbReference type="ARBA" id="ARBA00022448"/>
    </source>
</evidence>
<dbReference type="FunFam" id="1.20.1730.10:FF:000006">
    <property type="entry name" value="Urea active transporter"/>
    <property type="match status" value="1"/>
</dbReference>
<dbReference type="GeneID" id="4700652"/>
<dbReference type="AlphaFoldDB" id="A1CRH6"/>
<dbReference type="GO" id="GO:0015606">
    <property type="term" value="F:spermidine transmembrane transporter activity"/>
    <property type="evidence" value="ECO:0007669"/>
    <property type="project" value="TreeGrafter"/>
</dbReference>
<dbReference type="GO" id="GO:0015204">
    <property type="term" value="F:urea transmembrane transporter activity"/>
    <property type="evidence" value="ECO:0007669"/>
    <property type="project" value="InterPro"/>
</dbReference>
<accession>A1CRH6</accession>
<gene>
    <name evidence="10" type="ORF">ACLA_029800</name>
</gene>
<comment type="subcellular location">
    <subcellularLocation>
        <location evidence="1">Membrane</location>
        <topology evidence="1">Multi-pass membrane protein</topology>
    </subcellularLocation>
</comment>
<evidence type="ECO:0000313" key="10">
    <source>
        <dbReference type="EMBL" id="EAW08247.1"/>
    </source>
</evidence>
<evidence type="ECO:0000256" key="9">
    <source>
        <dbReference type="SAM" id="Phobius"/>
    </source>
</evidence>
<reference evidence="10 11" key="1">
    <citation type="journal article" date="2008" name="PLoS Genet.">
        <title>Genomic islands in the pathogenic filamentous fungus Aspergillus fumigatus.</title>
        <authorList>
            <person name="Fedorova N.D."/>
            <person name="Khaldi N."/>
            <person name="Joardar V.S."/>
            <person name="Maiti R."/>
            <person name="Amedeo P."/>
            <person name="Anderson M.J."/>
            <person name="Crabtree J."/>
            <person name="Silva J.C."/>
            <person name="Badger J.H."/>
            <person name="Albarraq A."/>
            <person name="Angiuoli S."/>
            <person name="Bussey H."/>
            <person name="Bowyer P."/>
            <person name="Cotty P.J."/>
            <person name="Dyer P.S."/>
            <person name="Egan A."/>
            <person name="Galens K."/>
            <person name="Fraser-Liggett C.M."/>
            <person name="Haas B.J."/>
            <person name="Inman J.M."/>
            <person name="Kent R."/>
            <person name="Lemieux S."/>
            <person name="Malavazi I."/>
            <person name="Orvis J."/>
            <person name="Roemer T."/>
            <person name="Ronning C.M."/>
            <person name="Sundaram J.P."/>
            <person name="Sutton G."/>
            <person name="Turner G."/>
            <person name="Venter J.C."/>
            <person name="White O.R."/>
            <person name="Whitty B.R."/>
            <person name="Youngman P."/>
            <person name="Wolfe K.H."/>
            <person name="Goldman G.H."/>
            <person name="Wortman J.R."/>
            <person name="Jiang B."/>
            <person name="Denning D.W."/>
            <person name="Nierman W.C."/>
        </authorList>
    </citation>
    <scope>NUCLEOTIDE SEQUENCE [LARGE SCALE GENOMIC DNA]</scope>
    <source>
        <strain evidence="11">ATCC 1007 / CBS 513.65 / DSM 816 / NCTC 3887 / NRRL 1</strain>
    </source>
</reference>
<dbReference type="EMBL" id="DS027059">
    <property type="protein sequence ID" value="EAW08247.1"/>
    <property type="molecule type" value="Genomic_DNA"/>
</dbReference>
<keyword evidence="5 9" id="KW-1133">Transmembrane helix</keyword>
<evidence type="ECO:0000256" key="2">
    <source>
        <dbReference type="ARBA" id="ARBA00006434"/>
    </source>
</evidence>
<comment type="similarity">
    <text evidence="2 7">Belongs to the sodium:solute symporter (SSF) (TC 2.A.21) family.</text>
</comment>
<feature type="transmembrane region" description="Helical" evidence="9">
    <location>
        <begin position="199"/>
        <end position="218"/>
    </location>
</feature>